<evidence type="ECO:0000256" key="12">
    <source>
        <dbReference type="ARBA" id="ARBA00023201"/>
    </source>
</evidence>
<dbReference type="Pfam" id="PF00474">
    <property type="entry name" value="SSF"/>
    <property type="match status" value="1"/>
</dbReference>
<evidence type="ECO:0000313" key="17">
    <source>
        <dbReference type="Proteomes" id="UP000821837"/>
    </source>
</evidence>
<comment type="similarity">
    <text evidence="2 13">Belongs to the sodium:solute symporter (SSF) (TC 2.A.21) family.</text>
</comment>
<accession>A0A9D4PWK9</accession>
<evidence type="ECO:0000256" key="7">
    <source>
        <dbReference type="ARBA" id="ARBA00022989"/>
    </source>
</evidence>
<protein>
    <submittedName>
        <fullName evidence="16">Uncharacterized protein</fullName>
    </submittedName>
</protein>
<dbReference type="InterPro" id="IPR001734">
    <property type="entry name" value="Na/solute_symporter"/>
</dbReference>
<dbReference type="CDD" id="cd11474">
    <property type="entry name" value="SLC5sbd_CHT"/>
    <property type="match status" value="1"/>
</dbReference>
<evidence type="ECO:0000256" key="4">
    <source>
        <dbReference type="ARBA" id="ARBA00022692"/>
    </source>
</evidence>
<evidence type="ECO:0000256" key="6">
    <source>
        <dbReference type="ARBA" id="ARBA00022979"/>
    </source>
</evidence>
<dbReference type="GO" id="GO:0005886">
    <property type="term" value="C:plasma membrane"/>
    <property type="evidence" value="ECO:0007669"/>
    <property type="project" value="TreeGrafter"/>
</dbReference>
<keyword evidence="4 15" id="KW-0812">Transmembrane</keyword>
<gene>
    <name evidence="16" type="ORF">HPB52_015668</name>
</gene>
<evidence type="ECO:0000256" key="10">
    <source>
        <dbReference type="ARBA" id="ARBA00023136"/>
    </source>
</evidence>
<evidence type="ECO:0000256" key="8">
    <source>
        <dbReference type="ARBA" id="ARBA00023053"/>
    </source>
</evidence>
<feature type="transmembrane region" description="Helical" evidence="15">
    <location>
        <begin position="417"/>
        <end position="437"/>
    </location>
</feature>
<feature type="transmembrane region" description="Helical" evidence="15">
    <location>
        <begin position="100"/>
        <end position="122"/>
    </location>
</feature>
<dbReference type="GO" id="GO:0005307">
    <property type="term" value="F:choline:sodium symporter activity"/>
    <property type="evidence" value="ECO:0007669"/>
    <property type="project" value="TreeGrafter"/>
</dbReference>
<dbReference type="PANTHER" id="PTHR45897:SF4">
    <property type="entry name" value="HIGH-AFFINITY CHOLINE TRANSPORTER 1"/>
    <property type="match status" value="1"/>
</dbReference>
<feature type="transmembrane region" description="Helical" evidence="15">
    <location>
        <begin position="362"/>
        <end position="382"/>
    </location>
</feature>
<keyword evidence="5" id="KW-0769">Symport</keyword>
<dbReference type="VEuPathDB" id="VectorBase:RSAN_037007"/>
<evidence type="ECO:0000256" key="5">
    <source>
        <dbReference type="ARBA" id="ARBA00022847"/>
    </source>
</evidence>
<feature type="transmembrane region" description="Helical" evidence="15">
    <location>
        <begin position="143"/>
        <end position="167"/>
    </location>
</feature>
<evidence type="ECO:0000256" key="3">
    <source>
        <dbReference type="ARBA" id="ARBA00022448"/>
    </source>
</evidence>
<feature type="region of interest" description="Disordered" evidence="14">
    <location>
        <begin position="514"/>
        <end position="626"/>
    </location>
</feature>
<evidence type="ECO:0000313" key="16">
    <source>
        <dbReference type="EMBL" id="KAH7957150.1"/>
    </source>
</evidence>
<organism evidence="16 17">
    <name type="scientific">Rhipicephalus sanguineus</name>
    <name type="common">Brown dog tick</name>
    <name type="synonym">Ixodes sanguineus</name>
    <dbReference type="NCBI Taxonomy" id="34632"/>
    <lineage>
        <taxon>Eukaryota</taxon>
        <taxon>Metazoa</taxon>
        <taxon>Ecdysozoa</taxon>
        <taxon>Arthropoda</taxon>
        <taxon>Chelicerata</taxon>
        <taxon>Arachnida</taxon>
        <taxon>Acari</taxon>
        <taxon>Parasitiformes</taxon>
        <taxon>Ixodida</taxon>
        <taxon>Ixodoidea</taxon>
        <taxon>Ixodidae</taxon>
        <taxon>Rhipicephalinae</taxon>
        <taxon>Rhipicephalus</taxon>
        <taxon>Rhipicephalus</taxon>
    </lineage>
</organism>
<keyword evidence="12" id="KW-0739">Sodium transport</keyword>
<dbReference type="AlphaFoldDB" id="A0A9D4PWK9"/>
<name>A0A9D4PWK9_RHISA</name>
<feature type="transmembrane region" description="Helical" evidence="15">
    <location>
        <begin position="69"/>
        <end position="88"/>
    </location>
</feature>
<dbReference type="InterPro" id="IPR038377">
    <property type="entry name" value="Na/Glc_symporter_sf"/>
</dbReference>
<dbReference type="PROSITE" id="PS50283">
    <property type="entry name" value="NA_SOLUT_SYMP_3"/>
    <property type="match status" value="1"/>
</dbReference>
<feature type="transmembrane region" description="Helical" evidence="15">
    <location>
        <begin position="388"/>
        <end position="410"/>
    </location>
</feature>
<evidence type="ECO:0000256" key="14">
    <source>
        <dbReference type="SAM" id="MobiDB-lite"/>
    </source>
</evidence>
<keyword evidence="3" id="KW-0813">Transport</keyword>
<feature type="transmembrane region" description="Helical" evidence="15">
    <location>
        <begin position="255"/>
        <end position="278"/>
    </location>
</feature>
<evidence type="ECO:0000256" key="1">
    <source>
        <dbReference type="ARBA" id="ARBA00004141"/>
    </source>
</evidence>
<reference evidence="16" key="1">
    <citation type="journal article" date="2020" name="Cell">
        <title>Large-Scale Comparative Analyses of Tick Genomes Elucidate Their Genetic Diversity and Vector Capacities.</title>
        <authorList>
            <consortium name="Tick Genome and Microbiome Consortium (TIGMIC)"/>
            <person name="Jia N."/>
            <person name="Wang J."/>
            <person name="Shi W."/>
            <person name="Du L."/>
            <person name="Sun Y."/>
            <person name="Zhan W."/>
            <person name="Jiang J.F."/>
            <person name="Wang Q."/>
            <person name="Zhang B."/>
            <person name="Ji P."/>
            <person name="Bell-Sakyi L."/>
            <person name="Cui X.M."/>
            <person name="Yuan T.T."/>
            <person name="Jiang B.G."/>
            <person name="Yang W.F."/>
            <person name="Lam T.T."/>
            <person name="Chang Q.C."/>
            <person name="Ding S.J."/>
            <person name="Wang X.J."/>
            <person name="Zhu J.G."/>
            <person name="Ruan X.D."/>
            <person name="Zhao L."/>
            <person name="Wei J.T."/>
            <person name="Ye R.Z."/>
            <person name="Que T.C."/>
            <person name="Du C.H."/>
            <person name="Zhou Y.H."/>
            <person name="Cheng J.X."/>
            <person name="Dai P.F."/>
            <person name="Guo W.B."/>
            <person name="Han X.H."/>
            <person name="Huang E.J."/>
            <person name="Li L.F."/>
            <person name="Wei W."/>
            <person name="Gao Y.C."/>
            <person name="Liu J.Z."/>
            <person name="Shao H.Z."/>
            <person name="Wang X."/>
            <person name="Wang C.C."/>
            <person name="Yang T.C."/>
            <person name="Huo Q.B."/>
            <person name="Li W."/>
            <person name="Chen H.Y."/>
            <person name="Chen S.E."/>
            <person name="Zhou L.G."/>
            <person name="Ni X.B."/>
            <person name="Tian J.H."/>
            <person name="Sheng Y."/>
            <person name="Liu T."/>
            <person name="Pan Y.S."/>
            <person name="Xia L.Y."/>
            <person name="Li J."/>
            <person name="Zhao F."/>
            <person name="Cao W.C."/>
        </authorList>
    </citation>
    <scope>NUCLEOTIDE SEQUENCE</scope>
    <source>
        <strain evidence="16">Rsan-2018</strain>
    </source>
</reference>
<keyword evidence="8" id="KW-0915">Sodium</keyword>
<feature type="transmembrane region" description="Helical" evidence="15">
    <location>
        <begin position="6"/>
        <end position="26"/>
    </location>
</feature>
<keyword evidence="17" id="KW-1185">Reference proteome</keyword>
<proteinExistence type="inferred from homology"/>
<reference evidence="16" key="2">
    <citation type="submission" date="2021-09" db="EMBL/GenBank/DDBJ databases">
        <authorList>
            <person name="Jia N."/>
            <person name="Wang J."/>
            <person name="Shi W."/>
            <person name="Du L."/>
            <person name="Sun Y."/>
            <person name="Zhan W."/>
            <person name="Jiang J."/>
            <person name="Wang Q."/>
            <person name="Zhang B."/>
            <person name="Ji P."/>
            <person name="Sakyi L.B."/>
            <person name="Cui X."/>
            <person name="Yuan T."/>
            <person name="Jiang B."/>
            <person name="Yang W."/>
            <person name="Lam T.T.-Y."/>
            <person name="Chang Q."/>
            <person name="Ding S."/>
            <person name="Wang X."/>
            <person name="Zhu J."/>
            <person name="Ruan X."/>
            <person name="Zhao L."/>
            <person name="Wei J."/>
            <person name="Que T."/>
            <person name="Du C."/>
            <person name="Cheng J."/>
            <person name="Dai P."/>
            <person name="Han X."/>
            <person name="Huang E."/>
            <person name="Gao Y."/>
            <person name="Liu J."/>
            <person name="Shao H."/>
            <person name="Ye R."/>
            <person name="Li L."/>
            <person name="Wei W."/>
            <person name="Wang X."/>
            <person name="Wang C."/>
            <person name="Huo Q."/>
            <person name="Li W."/>
            <person name="Guo W."/>
            <person name="Chen H."/>
            <person name="Chen S."/>
            <person name="Zhou L."/>
            <person name="Zhou L."/>
            <person name="Ni X."/>
            <person name="Tian J."/>
            <person name="Zhou Y."/>
            <person name="Sheng Y."/>
            <person name="Liu T."/>
            <person name="Pan Y."/>
            <person name="Xia L."/>
            <person name="Li J."/>
            <person name="Zhao F."/>
            <person name="Cao W."/>
        </authorList>
    </citation>
    <scope>NUCLEOTIDE SEQUENCE</scope>
    <source>
        <strain evidence="16">Rsan-2018</strain>
        <tissue evidence="16">Larvae</tissue>
    </source>
</reference>
<sequence length="626" mass="67166">MSLNWTAAFVAILYYVIVIFVGVWAGRKVHVHDERRRHGSVKTGARTPGLSSPAGDQYVMNLLVASRNLPLVLSCSSMTATWVGGGYLNATADAVFNYGLLHTYAPFGYSLSLLLGTFFFAGKMRLTEAVTMLDPLQKHYGRWMGLLLALPAVSSEVLWSAAILSALEGTASAVNGVGNYMFVFASAVFACLPFCLRAKFAGQVGPPHDDWKGSLPSNEWGQTIDVILMTALGGIPWQAYFQQVLSTQNPCNAKILSFVGALGSFALTLPPVLIAGAARGTNFTSVGYNGTFNLRPEDRASVLPFALYYMSPMWTSIAGLLGITAAIMSSVDSSMLAASTLLTHNIYRTLLRPTASALETSVVFRFMVWTIGAAAVNVSLSVTSVFKTWTLCSDMAYVLLFPQLLCVFYFRKITNAYGAVAAFVVGLVLRTLCGEPSAQIPVVLRFPDYDEVAGQRFPFRTFCMASSVVVLLLVSRLAAAAFRQALLSPASDVFRCFQARMDADDSRMVALTEQERTVASPGGVSLSGAVTPTSPGRVKERKKTQSSPTTPPTATSPPETSALPWKTRPGPSEEFAQSHLGDAGKTQPEPAEGMDKGPASRSGLASSGVSPKRSGKLQEVVDWRIG</sequence>
<feature type="transmembrane region" description="Helical" evidence="15">
    <location>
        <begin position="457"/>
        <end position="479"/>
    </location>
</feature>
<dbReference type="Gene3D" id="1.20.1730.10">
    <property type="entry name" value="Sodium/glucose cotransporter"/>
    <property type="match status" value="2"/>
</dbReference>
<evidence type="ECO:0000256" key="2">
    <source>
        <dbReference type="ARBA" id="ARBA00006434"/>
    </source>
</evidence>
<dbReference type="GO" id="GO:0008292">
    <property type="term" value="P:acetylcholine biosynthetic process"/>
    <property type="evidence" value="ECO:0007669"/>
    <property type="project" value="TreeGrafter"/>
</dbReference>
<dbReference type="PANTHER" id="PTHR45897">
    <property type="entry name" value="HIGH-AFFINITY CHOLINE TRANSPORTER 1"/>
    <property type="match status" value="1"/>
</dbReference>
<dbReference type="InterPro" id="IPR052244">
    <property type="entry name" value="Choline_transporter"/>
</dbReference>
<keyword evidence="6" id="KW-0530">Neurotransmitter biosynthesis</keyword>
<dbReference type="Proteomes" id="UP000821837">
    <property type="component" value="Unassembled WGS sequence"/>
</dbReference>
<keyword evidence="9" id="KW-0406">Ion transport</keyword>
<feature type="transmembrane region" description="Helical" evidence="15">
    <location>
        <begin position="179"/>
        <end position="196"/>
    </location>
</feature>
<keyword evidence="10 15" id="KW-0472">Membrane</keyword>
<evidence type="ECO:0000256" key="9">
    <source>
        <dbReference type="ARBA" id="ARBA00023065"/>
    </source>
</evidence>
<evidence type="ECO:0000256" key="13">
    <source>
        <dbReference type="RuleBase" id="RU362091"/>
    </source>
</evidence>
<comment type="subcellular location">
    <subcellularLocation>
        <location evidence="1">Membrane</location>
        <topology evidence="1">Multi-pass membrane protein</topology>
    </subcellularLocation>
</comment>
<comment type="caution">
    <text evidence="16">The sequence shown here is derived from an EMBL/GenBank/DDBJ whole genome shotgun (WGS) entry which is preliminary data.</text>
</comment>
<dbReference type="EMBL" id="JABSTV010001250">
    <property type="protein sequence ID" value="KAH7957150.1"/>
    <property type="molecule type" value="Genomic_DNA"/>
</dbReference>
<evidence type="ECO:0000256" key="15">
    <source>
        <dbReference type="SAM" id="Phobius"/>
    </source>
</evidence>
<keyword evidence="7 15" id="KW-1133">Transmembrane helix</keyword>
<keyword evidence="11" id="KW-0325">Glycoprotein</keyword>
<evidence type="ECO:0000256" key="11">
    <source>
        <dbReference type="ARBA" id="ARBA00023180"/>
    </source>
</evidence>